<dbReference type="EMBL" id="CP090169">
    <property type="protein sequence ID" value="UJO19568.1"/>
    <property type="molecule type" value="Genomic_DNA"/>
</dbReference>
<proteinExistence type="predicted"/>
<dbReference type="RefSeq" id="XP_047763934.1">
    <property type="nucleotide sequence ID" value="XM_047909061.1"/>
</dbReference>
<dbReference type="Proteomes" id="UP000756132">
    <property type="component" value="Chromosome 7"/>
</dbReference>
<reference evidence="3" key="1">
    <citation type="submission" date="2021-12" db="EMBL/GenBank/DDBJ databases">
        <authorList>
            <person name="Zaccaron A."/>
            <person name="Stergiopoulos I."/>
        </authorList>
    </citation>
    <scope>NUCLEOTIDE SEQUENCE</scope>
    <source>
        <strain evidence="3">Race5_Kim</strain>
    </source>
</reference>
<dbReference type="InterPro" id="IPR000073">
    <property type="entry name" value="AB_hydrolase_1"/>
</dbReference>
<organism evidence="3 4">
    <name type="scientific">Passalora fulva</name>
    <name type="common">Tomato leaf mold</name>
    <name type="synonym">Cladosporium fulvum</name>
    <dbReference type="NCBI Taxonomy" id="5499"/>
    <lineage>
        <taxon>Eukaryota</taxon>
        <taxon>Fungi</taxon>
        <taxon>Dikarya</taxon>
        <taxon>Ascomycota</taxon>
        <taxon>Pezizomycotina</taxon>
        <taxon>Dothideomycetes</taxon>
        <taxon>Dothideomycetidae</taxon>
        <taxon>Mycosphaerellales</taxon>
        <taxon>Mycosphaerellaceae</taxon>
        <taxon>Fulvia</taxon>
    </lineage>
</organism>
<dbReference type="InterPro" id="IPR029058">
    <property type="entry name" value="AB_hydrolase_fold"/>
</dbReference>
<dbReference type="SUPFAM" id="SSF53474">
    <property type="entry name" value="alpha/beta-Hydrolases"/>
    <property type="match status" value="1"/>
</dbReference>
<evidence type="ECO:0000313" key="4">
    <source>
        <dbReference type="Proteomes" id="UP000756132"/>
    </source>
</evidence>
<evidence type="ECO:0000256" key="1">
    <source>
        <dbReference type="SAM" id="Phobius"/>
    </source>
</evidence>
<feature type="transmembrane region" description="Helical" evidence="1">
    <location>
        <begin position="12"/>
        <end position="36"/>
    </location>
</feature>
<protein>
    <recommendedName>
        <fullName evidence="2">AB hydrolase-1 domain-containing protein</fullName>
    </recommendedName>
</protein>
<feature type="domain" description="AB hydrolase-1" evidence="2">
    <location>
        <begin position="250"/>
        <end position="400"/>
    </location>
</feature>
<dbReference type="Gene3D" id="3.40.50.1820">
    <property type="entry name" value="alpha/beta hydrolase"/>
    <property type="match status" value="1"/>
</dbReference>
<gene>
    <name evidence="3" type="ORF">CLAFUR5_09913</name>
</gene>
<accession>A0A9Q8URB3</accession>
<dbReference type="PANTHER" id="PTHR37471:SF1">
    <property type="entry name" value="AB HYDROLASE-1 DOMAIN-CONTAINING PROTEIN"/>
    <property type="match status" value="1"/>
</dbReference>
<name>A0A9Q8URB3_PASFU</name>
<dbReference type="PANTHER" id="PTHR37471">
    <property type="entry name" value="UNNAMED PRODUCT"/>
    <property type="match status" value="1"/>
</dbReference>
<keyword evidence="4" id="KW-1185">Reference proteome</keyword>
<keyword evidence="1" id="KW-1133">Transmembrane helix</keyword>
<dbReference type="AlphaFoldDB" id="A0A9Q8URB3"/>
<evidence type="ECO:0000259" key="2">
    <source>
        <dbReference type="Pfam" id="PF00561"/>
    </source>
</evidence>
<dbReference type="GeneID" id="71989791"/>
<dbReference type="OrthoDB" id="6431331at2759"/>
<keyword evidence="1" id="KW-0812">Transmembrane</keyword>
<evidence type="ECO:0000313" key="3">
    <source>
        <dbReference type="EMBL" id="UJO19568.1"/>
    </source>
</evidence>
<reference evidence="3" key="2">
    <citation type="journal article" date="2022" name="Microb. Genom.">
        <title>A chromosome-scale genome assembly of the tomato pathogen Cladosporium fulvum reveals a compartmentalized genome architecture and the presence of a dispensable chromosome.</title>
        <authorList>
            <person name="Zaccaron A.Z."/>
            <person name="Chen L.H."/>
            <person name="Samaras A."/>
            <person name="Stergiopoulos I."/>
        </authorList>
    </citation>
    <scope>NUCLEOTIDE SEQUENCE</scope>
    <source>
        <strain evidence="3">Race5_Kim</strain>
    </source>
</reference>
<dbReference type="KEGG" id="ffu:CLAFUR5_09913"/>
<feature type="transmembrane region" description="Helical" evidence="1">
    <location>
        <begin position="182"/>
        <end position="199"/>
    </location>
</feature>
<sequence length="528" mass="60486">MINSSPAEYAFIRVCIFGLQSIGPLGVVYACLQWMIPALSIVPLPIKIWLWTEAIWYCVSIIWLHNFLQTPAIHPELRSKSERQALFNRVIANIDPEAVENNIRYWFKGALFEDIGRDGVKSWLAWAFFEGRIEKDGKNDGELEGYASELEQLLGKSFALGNGRAGPLRLTLDRIDMSHRSLLWYFMVGFVDFLAYVRLSINGYHFHRQSYSSFFELFPLRPIALTATKRSPAKHITYWHRPHTSKTRLPMVFIHGIGIGLYPYVNFFKDLNEHVDDCKPDDDGQVGVIAVEIMAISFRLTHQIMGKDEMCRELLKILDFHGFEKFVLVSHSYGSVLTTHILRNELLQPRVDSVLLIDPVTFLLHTPDVAYNFTVRQPKAANEWQLWYFASQDPGVAHTLGRHFFWTDNVLWLEDLLPLVSKGMRVTVSVAGRDLIVDTEVVGKYLSRAVQSRKSGDPALVKGPPEYVSLSASDWKQSRWQGQGLEVIWFEDTDHAQVFDTKEKRTKLVKVVRAYCNSGSYPRSGRAK</sequence>
<dbReference type="Pfam" id="PF00561">
    <property type="entry name" value="Abhydrolase_1"/>
    <property type="match status" value="1"/>
</dbReference>
<keyword evidence="1" id="KW-0472">Membrane</keyword>